<evidence type="ECO:0000256" key="1">
    <source>
        <dbReference type="SAM" id="SignalP"/>
    </source>
</evidence>
<dbReference type="GO" id="GO:0005509">
    <property type="term" value="F:calcium ion binding"/>
    <property type="evidence" value="ECO:0007669"/>
    <property type="project" value="InterPro"/>
</dbReference>
<sequence>MICLSWEIALLALASLHLAHGLTATILADTNRDGVVDVTGTSDVAGRHTWTNERGALFLPNIGDTDSRCAQQPGFSEETLHLCNDASDNVLRQAKYLAPLRTLPALDVTPSHIGRIKVANSTVATRVRIFVKQNGQWTYVDENYQFTSTQLEAGLELGIDARDVRKPDWNGKATVEFTITGGGTSSTDSVELRVAPYLTHDPTQLAQRLFAARPGTRDQTAQFNADLATHNTALGFPPLTFITGADRWVQDQFEAGYASIPSPTGPVVIRLMLLSYQRRYGPHRSVYELVRNGDVGGVSFPEPYAYPFQQDKWGTTHDSTGNMETVPPHTHNGKTWPAGRVIVGEGEARPLIIDFLQAQEVQSPIVLDTTWLHVGHVDEFLHFLPANNARGWVVVADDPLAGLALLRNASAAGHGGRRALSRPTLPSDSASNCVPKSTIDWELARTELTRVNQYAAERILYNLNILKTEAGITDNEIVRVPGLYWTEHWTCGNSNTASRVANTVDDNDEPLDIFQAAEPALVAPAALKRRQTAVPQAAAHYPSAVNGVVLSNSYYLAPNPWGPVIDGKDILAEAINAAYAQVGYTVHYIDDWFSHHQGFGEVHCGTNVWRETNRIWWT</sequence>
<dbReference type="InterPro" id="IPR013530">
    <property type="entry name" value="PAD_C"/>
</dbReference>
<keyword evidence="1" id="KW-0732">Signal</keyword>
<dbReference type="SUPFAM" id="SSF110083">
    <property type="entry name" value="Peptidylarginine deiminase Pad4, middle domain"/>
    <property type="match status" value="1"/>
</dbReference>
<proteinExistence type="predicted"/>
<dbReference type="OrthoDB" id="5102063at2759"/>
<evidence type="ECO:0000259" key="2">
    <source>
        <dbReference type="Pfam" id="PF03068"/>
    </source>
</evidence>
<dbReference type="HOGENOM" id="CLU_015851_0_0_1"/>
<dbReference type="PANTHER" id="PTHR10837">
    <property type="entry name" value="PEPTIDYLARGININE DEIMINASE"/>
    <property type="match status" value="1"/>
</dbReference>
<dbReference type="EMBL" id="KL648039">
    <property type="protein sequence ID" value="KEY72671.1"/>
    <property type="molecule type" value="Genomic_DNA"/>
</dbReference>
<dbReference type="Proteomes" id="UP000028045">
    <property type="component" value="Unassembled WGS sequence"/>
</dbReference>
<dbReference type="InterPro" id="IPR036556">
    <property type="entry name" value="PAD_central_sf"/>
</dbReference>
<dbReference type="PANTHER" id="PTHR10837:SF8">
    <property type="entry name" value="PROTEIN-ARGININE DEIMINASE"/>
    <property type="match status" value="1"/>
</dbReference>
<evidence type="ECO:0000313" key="3">
    <source>
        <dbReference type="EMBL" id="KEY72671.1"/>
    </source>
</evidence>
<dbReference type="SUPFAM" id="SSF55909">
    <property type="entry name" value="Pentein"/>
    <property type="match status" value="1"/>
</dbReference>
<accession>A0A084B542</accession>
<feature type="chain" id="PRO_5001771430" description="Protein-arginine deiminase C-terminal domain-containing protein" evidence="1">
    <location>
        <begin position="22"/>
        <end position="618"/>
    </location>
</feature>
<feature type="signal peptide" evidence="1">
    <location>
        <begin position="1"/>
        <end position="21"/>
    </location>
</feature>
<dbReference type="Gene3D" id="3.75.10.10">
    <property type="entry name" value="L-arginine/glycine Amidinotransferase, Chain A"/>
    <property type="match status" value="1"/>
</dbReference>
<feature type="domain" description="Protein-arginine deiminase C-terminal" evidence="2">
    <location>
        <begin position="185"/>
        <end position="617"/>
    </location>
</feature>
<dbReference type="InterPro" id="IPR004303">
    <property type="entry name" value="PAD"/>
</dbReference>
<dbReference type="GO" id="GO:0005737">
    <property type="term" value="C:cytoplasm"/>
    <property type="evidence" value="ECO:0007669"/>
    <property type="project" value="InterPro"/>
</dbReference>
<reference evidence="3 4" key="1">
    <citation type="journal article" date="2014" name="BMC Genomics">
        <title>Comparative genome sequencing reveals chemotype-specific gene clusters in the toxigenic black mold Stachybotrys.</title>
        <authorList>
            <person name="Semeiks J."/>
            <person name="Borek D."/>
            <person name="Otwinowski Z."/>
            <person name="Grishin N.V."/>
        </authorList>
    </citation>
    <scope>NUCLEOTIDE SEQUENCE [LARGE SCALE GENOMIC DNA]</scope>
    <source>
        <strain evidence="4">CBS 109288 / IBT 7711</strain>
    </source>
</reference>
<name>A0A084B542_STACB</name>
<keyword evidence="4" id="KW-1185">Reference proteome</keyword>
<evidence type="ECO:0000313" key="4">
    <source>
        <dbReference type="Proteomes" id="UP000028045"/>
    </source>
</evidence>
<dbReference type="AlphaFoldDB" id="A0A084B542"/>
<dbReference type="Pfam" id="PF03068">
    <property type="entry name" value="PAD"/>
    <property type="match status" value="1"/>
</dbReference>
<gene>
    <name evidence="3" type="ORF">S7711_09168</name>
</gene>
<organism evidence="3 4">
    <name type="scientific">Stachybotrys chartarum (strain CBS 109288 / IBT 7711)</name>
    <name type="common">Toxic black mold</name>
    <name type="synonym">Stilbospora chartarum</name>
    <dbReference type="NCBI Taxonomy" id="1280523"/>
    <lineage>
        <taxon>Eukaryota</taxon>
        <taxon>Fungi</taxon>
        <taxon>Dikarya</taxon>
        <taxon>Ascomycota</taxon>
        <taxon>Pezizomycotina</taxon>
        <taxon>Sordariomycetes</taxon>
        <taxon>Hypocreomycetidae</taxon>
        <taxon>Hypocreales</taxon>
        <taxon>Stachybotryaceae</taxon>
        <taxon>Stachybotrys</taxon>
    </lineage>
</organism>
<dbReference type="GO" id="GO:0004668">
    <property type="term" value="F:protein-arginine deiminase activity"/>
    <property type="evidence" value="ECO:0007669"/>
    <property type="project" value="InterPro"/>
</dbReference>
<protein>
    <recommendedName>
        <fullName evidence="2">Protein-arginine deiminase C-terminal domain-containing protein</fullName>
    </recommendedName>
</protein>